<organism evidence="2 3">
    <name type="scientific">Grifola frondosa</name>
    <name type="common">Maitake</name>
    <name type="synonym">Polyporus frondosus</name>
    <dbReference type="NCBI Taxonomy" id="5627"/>
    <lineage>
        <taxon>Eukaryota</taxon>
        <taxon>Fungi</taxon>
        <taxon>Dikarya</taxon>
        <taxon>Basidiomycota</taxon>
        <taxon>Agaricomycotina</taxon>
        <taxon>Agaricomycetes</taxon>
        <taxon>Polyporales</taxon>
        <taxon>Grifolaceae</taxon>
        <taxon>Grifola</taxon>
    </lineage>
</organism>
<feature type="compositionally biased region" description="Polar residues" evidence="1">
    <location>
        <begin position="40"/>
        <end position="59"/>
    </location>
</feature>
<evidence type="ECO:0000256" key="1">
    <source>
        <dbReference type="SAM" id="MobiDB-lite"/>
    </source>
</evidence>
<gene>
    <name evidence="2" type="ORF">A0H81_10161</name>
</gene>
<name>A0A1C7M373_GRIFR</name>
<comment type="caution">
    <text evidence="2">The sequence shown here is derived from an EMBL/GenBank/DDBJ whole genome shotgun (WGS) entry which is preliminary data.</text>
</comment>
<proteinExistence type="predicted"/>
<sequence>MRAVMLNLLVPPGAQEASGSECRQQDWQAPSGINGPRGNPFTSLQSGPPPQQSAYNEQQISRRRSCHRSVSPNPRPSSHHRQAEEQADSAANTETQNLDLRLAAPHGSGPFPHEFITNQMTSLVDSMRQIADKVQENSARVDALVAGRNAPVSSTTDISTRGSRTGVYTARGRATALKQSRRQNNQDVQNIVAS</sequence>
<feature type="region of interest" description="Disordered" evidence="1">
    <location>
        <begin position="173"/>
        <end position="194"/>
    </location>
</feature>
<feature type="compositionally biased region" description="Polar residues" evidence="1">
    <location>
        <begin position="182"/>
        <end position="194"/>
    </location>
</feature>
<dbReference type="AlphaFoldDB" id="A0A1C7M373"/>
<evidence type="ECO:0000313" key="2">
    <source>
        <dbReference type="EMBL" id="OBZ69514.1"/>
    </source>
</evidence>
<feature type="compositionally biased region" description="Polar residues" evidence="1">
    <location>
        <begin position="17"/>
        <end position="28"/>
    </location>
</feature>
<protein>
    <submittedName>
        <fullName evidence="2">Uncharacterized protein</fullName>
    </submittedName>
</protein>
<feature type="region of interest" description="Disordered" evidence="1">
    <location>
        <begin position="11"/>
        <end position="92"/>
    </location>
</feature>
<keyword evidence="3" id="KW-1185">Reference proteome</keyword>
<reference evidence="2 3" key="1">
    <citation type="submission" date="2016-03" db="EMBL/GenBank/DDBJ databases">
        <title>Whole genome sequencing of Grifola frondosa 9006-11.</title>
        <authorList>
            <person name="Min B."/>
            <person name="Park H."/>
            <person name="Kim J.-G."/>
            <person name="Cho H."/>
            <person name="Oh Y.-L."/>
            <person name="Kong W.-S."/>
            <person name="Choi I.-G."/>
        </authorList>
    </citation>
    <scope>NUCLEOTIDE SEQUENCE [LARGE SCALE GENOMIC DNA]</scope>
    <source>
        <strain evidence="2 3">9006-11</strain>
    </source>
</reference>
<accession>A0A1C7M373</accession>
<evidence type="ECO:0000313" key="3">
    <source>
        <dbReference type="Proteomes" id="UP000092993"/>
    </source>
</evidence>
<dbReference type="Proteomes" id="UP000092993">
    <property type="component" value="Unassembled WGS sequence"/>
</dbReference>
<dbReference type="EMBL" id="LUGG01000015">
    <property type="protein sequence ID" value="OBZ69514.1"/>
    <property type="molecule type" value="Genomic_DNA"/>
</dbReference>